<dbReference type="EMBL" id="FCOR01000009">
    <property type="protein sequence ID" value="CVK16692.1"/>
    <property type="molecule type" value="Genomic_DNA"/>
</dbReference>
<feature type="transmembrane region" description="Helical" evidence="1">
    <location>
        <begin position="15"/>
        <end position="43"/>
    </location>
</feature>
<proteinExistence type="predicted"/>
<dbReference type="Proteomes" id="UP000182761">
    <property type="component" value="Unassembled WGS sequence"/>
</dbReference>
<dbReference type="RefSeq" id="WP_055425879.1">
    <property type="nucleotide sequence ID" value="NZ_FCOR01000009.1"/>
</dbReference>
<protein>
    <submittedName>
        <fullName evidence="2">Uncharacterized protein</fullName>
    </submittedName>
</protein>
<keyword evidence="3" id="KW-1185">Reference proteome</keyword>
<dbReference type="OrthoDB" id="1452243at2"/>
<keyword evidence="1" id="KW-1133">Transmembrane helix</keyword>
<evidence type="ECO:0000256" key="1">
    <source>
        <dbReference type="SAM" id="Phobius"/>
    </source>
</evidence>
<accession>A0A0X3AQR2</accession>
<name>A0A0X3AQR2_9FLAO</name>
<reference evidence="2 3" key="1">
    <citation type="submission" date="2016-01" db="EMBL/GenBank/DDBJ databases">
        <authorList>
            <person name="McClelland M."/>
            <person name="Jain A."/>
            <person name="Saraogi P."/>
            <person name="Mendelson R."/>
            <person name="Westerman R."/>
            <person name="SanMiguel P."/>
            <person name="Csonka L."/>
        </authorList>
    </citation>
    <scope>NUCLEOTIDE SEQUENCE [LARGE SCALE GENOMIC DNA]</scope>
    <source>
        <strain evidence="2 3">R-53146</strain>
    </source>
</reference>
<sequence length="80" mass="9272">MVTLLYIGAWPFMKFIGFILFLLIAFLGFWCLTFLVCILPYWLTYGIAENRGKINANVSPDDVRSKTLPHQQNVEVVYIK</sequence>
<dbReference type="AlphaFoldDB" id="A0A0X3AQR2"/>
<evidence type="ECO:0000313" key="2">
    <source>
        <dbReference type="EMBL" id="CVK16692.1"/>
    </source>
</evidence>
<gene>
    <name evidence="2" type="ORF">Ga0061079_10982</name>
</gene>
<keyword evidence="1" id="KW-0812">Transmembrane</keyword>
<evidence type="ECO:0000313" key="3">
    <source>
        <dbReference type="Proteomes" id="UP000182761"/>
    </source>
</evidence>
<organism evidence="2 3">
    <name type="scientific">Apibacter mensalis</name>
    <dbReference type="NCBI Taxonomy" id="1586267"/>
    <lineage>
        <taxon>Bacteria</taxon>
        <taxon>Pseudomonadati</taxon>
        <taxon>Bacteroidota</taxon>
        <taxon>Flavobacteriia</taxon>
        <taxon>Flavobacteriales</taxon>
        <taxon>Weeksellaceae</taxon>
        <taxon>Apibacter</taxon>
    </lineage>
</organism>
<keyword evidence="1" id="KW-0472">Membrane</keyword>